<keyword evidence="1" id="KW-0575">Peroxidase</keyword>
<dbReference type="SUPFAM" id="SSF52833">
    <property type="entry name" value="Thioredoxin-like"/>
    <property type="match status" value="1"/>
</dbReference>
<dbReference type="GO" id="GO:0042744">
    <property type="term" value="P:hydrogen peroxide catabolic process"/>
    <property type="evidence" value="ECO:0007669"/>
    <property type="project" value="TreeGrafter"/>
</dbReference>
<feature type="active site" description="Cysteine sulfenic acid (-SOH) intermediate" evidence="3">
    <location>
        <position position="51"/>
    </location>
</feature>
<keyword evidence="2" id="KW-0560">Oxidoreductase</keyword>
<evidence type="ECO:0000256" key="2">
    <source>
        <dbReference type="ARBA" id="ARBA00023002"/>
    </source>
</evidence>
<evidence type="ECO:0000313" key="5">
    <source>
        <dbReference type="EMBL" id="TFI59133.1"/>
    </source>
</evidence>
<protein>
    <submittedName>
        <fullName evidence="5">Redoxin domain-containing protein</fullName>
    </submittedName>
</protein>
<dbReference type="InterPro" id="IPR013766">
    <property type="entry name" value="Thioredoxin_domain"/>
</dbReference>
<dbReference type="GO" id="GO:0045454">
    <property type="term" value="P:cell redox homeostasis"/>
    <property type="evidence" value="ECO:0007669"/>
    <property type="project" value="TreeGrafter"/>
</dbReference>
<dbReference type="PANTHER" id="PTHR10430">
    <property type="entry name" value="PEROXIREDOXIN"/>
    <property type="match status" value="1"/>
</dbReference>
<dbReference type="GO" id="GO:0034599">
    <property type="term" value="P:cellular response to oxidative stress"/>
    <property type="evidence" value="ECO:0007669"/>
    <property type="project" value="InterPro"/>
</dbReference>
<organism evidence="5 6">
    <name type="scientific">Sphingomonas parva</name>
    <dbReference type="NCBI Taxonomy" id="2555898"/>
    <lineage>
        <taxon>Bacteria</taxon>
        <taxon>Pseudomonadati</taxon>
        <taxon>Pseudomonadota</taxon>
        <taxon>Alphaproteobacteria</taxon>
        <taxon>Sphingomonadales</taxon>
        <taxon>Sphingomonadaceae</taxon>
        <taxon>Sphingomonas</taxon>
    </lineage>
</organism>
<keyword evidence="6" id="KW-1185">Reference proteome</keyword>
<dbReference type="Gene3D" id="3.40.30.10">
    <property type="entry name" value="Glutaredoxin"/>
    <property type="match status" value="1"/>
</dbReference>
<dbReference type="InterPro" id="IPR036249">
    <property type="entry name" value="Thioredoxin-like_sf"/>
</dbReference>
<dbReference type="RefSeq" id="WP_135084860.1">
    <property type="nucleotide sequence ID" value="NZ_SPDV01000009.1"/>
</dbReference>
<evidence type="ECO:0000259" key="4">
    <source>
        <dbReference type="PROSITE" id="PS51352"/>
    </source>
</evidence>
<evidence type="ECO:0000256" key="3">
    <source>
        <dbReference type="PIRSR" id="PIRSR637944-1"/>
    </source>
</evidence>
<sequence>MNKHPRVGHPLPRVALARASADAIEPLRLDALVARRRALVFGVPGAFTPVCTHEHVPDFVANAAALRRSGYELLVCVAPNDPFTLHAWSRQVDPEGELVFLSDGNGELARALGLAARHPDYYLGHSNDRYLMTVADGRIAHLAVEPSLTVITCTRPRDLPPHVDGPGRGSVEAEV</sequence>
<dbReference type="EMBL" id="SPDV01000009">
    <property type="protein sequence ID" value="TFI59133.1"/>
    <property type="molecule type" value="Genomic_DNA"/>
</dbReference>
<evidence type="ECO:0000256" key="1">
    <source>
        <dbReference type="ARBA" id="ARBA00022559"/>
    </source>
</evidence>
<accession>A0A4Y8ZSZ4</accession>
<dbReference type="InterPro" id="IPR013740">
    <property type="entry name" value="Redoxin"/>
</dbReference>
<dbReference type="Proteomes" id="UP000298213">
    <property type="component" value="Unassembled WGS sequence"/>
</dbReference>
<gene>
    <name evidence="5" type="ORF">E2493_06300</name>
</gene>
<proteinExistence type="predicted"/>
<dbReference type="Pfam" id="PF08534">
    <property type="entry name" value="Redoxin"/>
    <property type="match status" value="1"/>
</dbReference>
<dbReference type="GO" id="GO:0005737">
    <property type="term" value="C:cytoplasm"/>
    <property type="evidence" value="ECO:0007669"/>
    <property type="project" value="TreeGrafter"/>
</dbReference>
<dbReference type="PANTHER" id="PTHR10430:SF16">
    <property type="entry name" value="PEROXIREDOXIN-5, MITOCHONDRIAL"/>
    <property type="match status" value="1"/>
</dbReference>
<dbReference type="AlphaFoldDB" id="A0A4Y8ZSZ4"/>
<comment type="caution">
    <text evidence="5">The sequence shown here is derived from an EMBL/GenBank/DDBJ whole genome shotgun (WGS) entry which is preliminary data.</text>
</comment>
<reference evidence="5 6" key="1">
    <citation type="submission" date="2019-03" db="EMBL/GenBank/DDBJ databases">
        <title>Genome sequence of Sphingomonas sp. 17J27-24.</title>
        <authorList>
            <person name="Kim M."/>
            <person name="Maeng S."/>
            <person name="Sathiyaraj S."/>
        </authorList>
    </citation>
    <scope>NUCLEOTIDE SEQUENCE [LARGE SCALE GENOMIC DNA]</scope>
    <source>
        <strain evidence="5 6">17J27-24</strain>
    </source>
</reference>
<dbReference type="GO" id="GO:0008379">
    <property type="term" value="F:thioredoxin peroxidase activity"/>
    <property type="evidence" value="ECO:0007669"/>
    <property type="project" value="InterPro"/>
</dbReference>
<dbReference type="PROSITE" id="PS51352">
    <property type="entry name" value="THIOREDOXIN_2"/>
    <property type="match status" value="1"/>
</dbReference>
<dbReference type="OrthoDB" id="9800621at2"/>
<dbReference type="InterPro" id="IPR037944">
    <property type="entry name" value="PRX5-like"/>
</dbReference>
<feature type="domain" description="Thioredoxin" evidence="4">
    <location>
        <begin position="5"/>
        <end position="140"/>
    </location>
</feature>
<evidence type="ECO:0000313" key="6">
    <source>
        <dbReference type="Proteomes" id="UP000298213"/>
    </source>
</evidence>
<name>A0A4Y8ZSZ4_9SPHN</name>